<protein>
    <submittedName>
        <fullName evidence="2">Uncharacterized protein</fullName>
    </submittedName>
</protein>
<organism evidence="2 3">
    <name type="scientific">Brachionus plicatilis</name>
    <name type="common">Marine rotifer</name>
    <name type="synonym">Brachionus muelleri</name>
    <dbReference type="NCBI Taxonomy" id="10195"/>
    <lineage>
        <taxon>Eukaryota</taxon>
        <taxon>Metazoa</taxon>
        <taxon>Spiralia</taxon>
        <taxon>Gnathifera</taxon>
        <taxon>Rotifera</taxon>
        <taxon>Eurotatoria</taxon>
        <taxon>Monogononta</taxon>
        <taxon>Pseudotrocha</taxon>
        <taxon>Ploima</taxon>
        <taxon>Brachionidae</taxon>
        <taxon>Brachionus</taxon>
    </lineage>
</organism>
<keyword evidence="1" id="KW-0472">Membrane</keyword>
<evidence type="ECO:0000256" key="1">
    <source>
        <dbReference type="SAM" id="Phobius"/>
    </source>
</evidence>
<keyword evidence="3" id="KW-1185">Reference proteome</keyword>
<gene>
    <name evidence="2" type="ORF">BpHYR1_032360</name>
</gene>
<reference evidence="2 3" key="1">
    <citation type="journal article" date="2018" name="Sci. Rep.">
        <title>Genomic signatures of local adaptation to the degree of environmental predictability in rotifers.</title>
        <authorList>
            <person name="Franch-Gras L."/>
            <person name="Hahn C."/>
            <person name="Garcia-Roger E.M."/>
            <person name="Carmona M.J."/>
            <person name="Serra M."/>
            <person name="Gomez A."/>
        </authorList>
    </citation>
    <scope>NUCLEOTIDE SEQUENCE [LARGE SCALE GENOMIC DNA]</scope>
    <source>
        <strain evidence="2">HYR1</strain>
    </source>
</reference>
<keyword evidence="1" id="KW-0812">Transmembrane</keyword>
<feature type="transmembrane region" description="Helical" evidence="1">
    <location>
        <begin position="45"/>
        <end position="69"/>
    </location>
</feature>
<feature type="transmembrane region" description="Helical" evidence="1">
    <location>
        <begin position="81"/>
        <end position="99"/>
    </location>
</feature>
<keyword evidence="1" id="KW-1133">Transmembrane helix</keyword>
<sequence>MSASVLANCWQRSSIFFSSCSLVWYKSWSFFFISSASSWLCRALISLLTLSCLVSSANFCASLVSFWYMSRIFSDSLGLFLSSWASMSSFLLCVSRNLASWRDSWSRSSWKARTFEFLMLMGISLNEALRWTTATTRLTG</sequence>
<evidence type="ECO:0000313" key="2">
    <source>
        <dbReference type="EMBL" id="RMZ95121.1"/>
    </source>
</evidence>
<proteinExistence type="predicted"/>
<name>A0A3M7P7Q9_BRAPC</name>
<evidence type="ECO:0000313" key="3">
    <source>
        <dbReference type="Proteomes" id="UP000276133"/>
    </source>
</evidence>
<dbReference type="AlphaFoldDB" id="A0A3M7P7Q9"/>
<comment type="caution">
    <text evidence="2">The sequence shown here is derived from an EMBL/GenBank/DDBJ whole genome shotgun (WGS) entry which is preliminary data.</text>
</comment>
<dbReference type="EMBL" id="REGN01012578">
    <property type="protein sequence ID" value="RMZ95121.1"/>
    <property type="molecule type" value="Genomic_DNA"/>
</dbReference>
<dbReference type="Proteomes" id="UP000276133">
    <property type="component" value="Unassembled WGS sequence"/>
</dbReference>
<feature type="transmembrane region" description="Helical" evidence="1">
    <location>
        <begin position="15"/>
        <end position="33"/>
    </location>
</feature>
<accession>A0A3M7P7Q9</accession>